<keyword evidence="2 4" id="KW-0863">Zinc-finger</keyword>
<evidence type="ECO:0000313" key="7">
    <source>
        <dbReference type="WBParaSite" id="PSAMB.scaffold1072size36373.g10772.t1"/>
    </source>
</evidence>
<keyword evidence="6" id="KW-1185">Reference proteome</keyword>
<sequence>MLSLFTLPLAAYYVSRYGRLGFCGQTKRPFVRMHSPIDNWRGIRNMEMLLLLMSVVCATNNLAELRFARSLLAPISLLHAIKFIGSLVTAAYFAAAFLLEPIPSGCDKWFQRVKSRHVTCDDVACLTCRPIRAQGADSARYVLLGKSDFAMCRICFERSANRILTECDHMICGRCLQAAGQCPFCGVHIKLVQRLNIVPGEIFSHTGIN</sequence>
<dbReference type="PROSITE" id="PS50089">
    <property type="entry name" value="ZF_RING_2"/>
    <property type="match status" value="1"/>
</dbReference>
<organism evidence="6 7">
    <name type="scientific">Plectus sambesii</name>
    <dbReference type="NCBI Taxonomy" id="2011161"/>
    <lineage>
        <taxon>Eukaryota</taxon>
        <taxon>Metazoa</taxon>
        <taxon>Ecdysozoa</taxon>
        <taxon>Nematoda</taxon>
        <taxon>Chromadorea</taxon>
        <taxon>Plectida</taxon>
        <taxon>Plectina</taxon>
        <taxon>Plectoidea</taxon>
        <taxon>Plectidae</taxon>
        <taxon>Plectus</taxon>
    </lineage>
</organism>
<dbReference type="InterPro" id="IPR017907">
    <property type="entry name" value="Znf_RING_CS"/>
</dbReference>
<feature type="domain" description="RING-type" evidence="5">
    <location>
        <begin position="152"/>
        <end position="185"/>
    </location>
</feature>
<protein>
    <submittedName>
        <fullName evidence="7">RING-type domain-containing protein</fullName>
    </submittedName>
</protein>
<evidence type="ECO:0000256" key="4">
    <source>
        <dbReference type="PROSITE-ProRule" id="PRU00175"/>
    </source>
</evidence>
<dbReference type="Gene3D" id="3.30.40.10">
    <property type="entry name" value="Zinc/RING finger domain, C3HC4 (zinc finger)"/>
    <property type="match status" value="1"/>
</dbReference>
<evidence type="ECO:0000256" key="2">
    <source>
        <dbReference type="ARBA" id="ARBA00022771"/>
    </source>
</evidence>
<keyword evidence="1" id="KW-0479">Metal-binding</keyword>
<dbReference type="SUPFAM" id="SSF57850">
    <property type="entry name" value="RING/U-box"/>
    <property type="match status" value="1"/>
</dbReference>
<keyword evidence="3" id="KW-0862">Zinc</keyword>
<proteinExistence type="predicted"/>
<evidence type="ECO:0000259" key="5">
    <source>
        <dbReference type="PROSITE" id="PS50089"/>
    </source>
</evidence>
<accession>A0A914UK74</accession>
<dbReference type="Proteomes" id="UP000887566">
    <property type="component" value="Unplaced"/>
</dbReference>
<reference evidence="7" key="1">
    <citation type="submission" date="2022-11" db="UniProtKB">
        <authorList>
            <consortium name="WormBaseParasite"/>
        </authorList>
    </citation>
    <scope>IDENTIFICATION</scope>
</reference>
<dbReference type="PROSITE" id="PS00518">
    <property type="entry name" value="ZF_RING_1"/>
    <property type="match status" value="1"/>
</dbReference>
<dbReference type="SMART" id="SM00184">
    <property type="entry name" value="RING"/>
    <property type="match status" value="1"/>
</dbReference>
<name>A0A914UK74_9BILA</name>
<dbReference type="Pfam" id="PF13920">
    <property type="entry name" value="zf-C3HC4_3"/>
    <property type="match status" value="1"/>
</dbReference>
<dbReference type="GO" id="GO:0008270">
    <property type="term" value="F:zinc ion binding"/>
    <property type="evidence" value="ECO:0007669"/>
    <property type="project" value="UniProtKB-KW"/>
</dbReference>
<evidence type="ECO:0000313" key="6">
    <source>
        <dbReference type="Proteomes" id="UP000887566"/>
    </source>
</evidence>
<dbReference type="InterPro" id="IPR001841">
    <property type="entry name" value="Znf_RING"/>
</dbReference>
<dbReference type="WBParaSite" id="PSAMB.scaffold1072size36373.g10772.t1">
    <property type="protein sequence ID" value="PSAMB.scaffold1072size36373.g10772.t1"/>
    <property type="gene ID" value="PSAMB.scaffold1072size36373.g10772"/>
</dbReference>
<evidence type="ECO:0000256" key="1">
    <source>
        <dbReference type="ARBA" id="ARBA00022723"/>
    </source>
</evidence>
<dbReference type="InterPro" id="IPR013083">
    <property type="entry name" value="Znf_RING/FYVE/PHD"/>
</dbReference>
<evidence type="ECO:0000256" key="3">
    <source>
        <dbReference type="ARBA" id="ARBA00022833"/>
    </source>
</evidence>
<dbReference type="AlphaFoldDB" id="A0A914UK74"/>